<dbReference type="PANTHER" id="PTHR30069:SF29">
    <property type="entry name" value="HEMOGLOBIN AND HEMOGLOBIN-HAPTOGLOBIN-BINDING PROTEIN 1-RELATED"/>
    <property type="match status" value="1"/>
</dbReference>
<keyword evidence="6" id="KW-0472">Membrane</keyword>
<dbReference type="PANTHER" id="PTHR30069">
    <property type="entry name" value="TONB-DEPENDENT OUTER MEMBRANE RECEPTOR"/>
    <property type="match status" value="1"/>
</dbReference>
<evidence type="ECO:0000259" key="9">
    <source>
        <dbReference type="Pfam" id="PF00593"/>
    </source>
</evidence>
<evidence type="ECO:0000313" key="10">
    <source>
        <dbReference type="EMBL" id="SVB88029.1"/>
    </source>
</evidence>
<dbReference type="InterPro" id="IPR036942">
    <property type="entry name" value="Beta-barrel_TonB_sf"/>
</dbReference>
<dbReference type="EMBL" id="UINC01061931">
    <property type="protein sequence ID" value="SVB88029.1"/>
    <property type="molecule type" value="Genomic_DNA"/>
</dbReference>
<evidence type="ECO:0000256" key="1">
    <source>
        <dbReference type="ARBA" id="ARBA00004571"/>
    </source>
</evidence>
<reference evidence="10" key="1">
    <citation type="submission" date="2018-05" db="EMBL/GenBank/DDBJ databases">
        <authorList>
            <person name="Lanie J.A."/>
            <person name="Ng W.-L."/>
            <person name="Kazmierczak K.M."/>
            <person name="Andrzejewski T.M."/>
            <person name="Davidsen T.M."/>
            <person name="Wayne K.J."/>
            <person name="Tettelin H."/>
            <person name="Glass J.I."/>
            <person name="Rusch D."/>
            <person name="Podicherti R."/>
            <person name="Tsui H.-C.T."/>
            <person name="Winkler M.E."/>
        </authorList>
    </citation>
    <scope>NUCLEOTIDE SEQUENCE</scope>
</reference>
<dbReference type="InterPro" id="IPR039426">
    <property type="entry name" value="TonB-dep_rcpt-like"/>
</dbReference>
<feature type="domain" description="TonB-dependent receptor-like beta-barrel" evidence="9">
    <location>
        <begin position="117"/>
        <end position="453"/>
    </location>
</feature>
<dbReference type="Pfam" id="PF00593">
    <property type="entry name" value="TonB_dep_Rec_b-barrel"/>
    <property type="match status" value="1"/>
</dbReference>
<keyword evidence="3" id="KW-0812">Transmembrane</keyword>
<feature type="non-terminal residue" evidence="10">
    <location>
        <position position="465"/>
    </location>
</feature>
<dbReference type="InterPro" id="IPR000531">
    <property type="entry name" value="Beta-barrel_TonB"/>
</dbReference>
<gene>
    <name evidence="10" type="ORF">METZ01_LOCUS240883</name>
</gene>
<keyword evidence="5" id="KW-0798">TonB box</keyword>
<evidence type="ECO:0000256" key="3">
    <source>
        <dbReference type="ARBA" id="ARBA00022692"/>
    </source>
</evidence>
<feature type="non-terminal residue" evidence="10">
    <location>
        <position position="1"/>
    </location>
</feature>
<name>A0A382HLE6_9ZZZZ</name>
<dbReference type="SUPFAM" id="SSF56935">
    <property type="entry name" value="Porins"/>
    <property type="match status" value="1"/>
</dbReference>
<dbReference type="GO" id="GO:0009279">
    <property type="term" value="C:cell outer membrane"/>
    <property type="evidence" value="ECO:0007669"/>
    <property type="project" value="UniProtKB-SubCell"/>
</dbReference>
<evidence type="ECO:0000256" key="8">
    <source>
        <dbReference type="ARBA" id="ARBA00023237"/>
    </source>
</evidence>
<evidence type="ECO:0000256" key="7">
    <source>
        <dbReference type="ARBA" id="ARBA00023170"/>
    </source>
</evidence>
<dbReference type="GO" id="GO:0044718">
    <property type="term" value="P:siderophore transmembrane transport"/>
    <property type="evidence" value="ECO:0007669"/>
    <property type="project" value="TreeGrafter"/>
</dbReference>
<evidence type="ECO:0000256" key="5">
    <source>
        <dbReference type="ARBA" id="ARBA00023077"/>
    </source>
</evidence>
<dbReference type="AlphaFoldDB" id="A0A382HLE6"/>
<proteinExistence type="predicted"/>
<keyword evidence="7" id="KW-0675">Receptor</keyword>
<comment type="subcellular location">
    <subcellularLocation>
        <location evidence="1">Cell outer membrane</location>
        <topology evidence="1">Multi-pass membrane protein</topology>
    </subcellularLocation>
</comment>
<sequence>FSNGFSSKYGNKLSSFGDITYRSGNREKIEGYGLLGMGGLGYLVEGPISDRATYIASYRMSYLDIIADAINASGGMPSYDDFQAKLEFRPDIYNTFSLLIVNGGSLFDRDIDGAIEVGETEYGRLKNNQTTIGVNYKHIWNKRAYSNTSISNSIKKSTAHFFNINSDSTVFNIIENTDVRSLRQVNHFKIGPESKMEFGFDAEINETDYNYYRKLPKSSIFINEIQFDRVVSTTNYAAFITLKQNLFSRLILSAGMRLDQNDYEKINLWSPRINLDYELIRGKTNLILNSGAYHQNPPGIYIANDVSKVLKSVTAYQRSLSLEHMITPSTKLSISAYQKEYNNSPILPDATLHNDPTFLFDELRMYNGIVSDGKALSDGLEILIQKKKAENFYGLVGGSIFNSTFTDYNGIKRNRNHNYRYIFNIVGGYRPNTDWEVSVRWSYFGGRPYTPINLNASMQADEQIL</sequence>
<organism evidence="10">
    <name type="scientific">marine metagenome</name>
    <dbReference type="NCBI Taxonomy" id="408172"/>
    <lineage>
        <taxon>unclassified sequences</taxon>
        <taxon>metagenomes</taxon>
        <taxon>ecological metagenomes</taxon>
    </lineage>
</organism>
<keyword evidence="4" id="KW-0732">Signal</keyword>
<keyword evidence="8" id="KW-0998">Cell outer membrane</keyword>
<evidence type="ECO:0000256" key="6">
    <source>
        <dbReference type="ARBA" id="ARBA00023136"/>
    </source>
</evidence>
<dbReference type="GO" id="GO:0015344">
    <property type="term" value="F:siderophore uptake transmembrane transporter activity"/>
    <property type="evidence" value="ECO:0007669"/>
    <property type="project" value="TreeGrafter"/>
</dbReference>
<protein>
    <recommendedName>
        <fullName evidence="9">TonB-dependent receptor-like beta-barrel domain-containing protein</fullName>
    </recommendedName>
</protein>
<evidence type="ECO:0000256" key="2">
    <source>
        <dbReference type="ARBA" id="ARBA00022448"/>
    </source>
</evidence>
<dbReference type="Gene3D" id="2.40.170.20">
    <property type="entry name" value="TonB-dependent receptor, beta-barrel domain"/>
    <property type="match status" value="1"/>
</dbReference>
<evidence type="ECO:0000256" key="4">
    <source>
        <dbReference type="ARBA" id="ARBA00022729"/>
    </source>
</evidence>
<accession>A0A382HLE6</accession>
<keyword evidence="2" id="KW-0813">Transport</keyword>